<dbReference type="InterPro" id="IPR001048">
    <property type="entry name" value="Asp/Glu/Uridylate_kinase"/>
</dbReference>
<comment type="pathway">
    <text evidence="1 8">Amino-acid biosynthesis; L-arginine biosynthesis; N(2)-acetyl-L-ornithine from L-glutamate: step 1/4.</text>
</comment>
<dbReference type="HAMAP" id="MF_01105">
    <property type="entry name" value="N_acetyl_glu_synth"/>
    <property type="match status" value="1"/>
</dbReference>
<evidence type="ECO:0000256" key="8">
    <source>
        <dbReference type="HAMAP-Rule" id="MF_01105"/>
    </source>
</evidence>
<dbReference type="PANTHER" id="PTHR30602">
    <property type="entry name" value="AMINO-ACID ACETYLTRANSFERASE"/>
    <property type="match status" value="1"/>
</dbReference>
<dbReference type="Pfam" id="PF13508">
    <property type="entry name" value="Acetyltransf_7"/>
    <property type="match status" value="1"/>
</dbReference>
<name>A0A1V8M9Q7_9GAMM</name>
<organism evidence="10 11">
    <name type="scientific">Methyloprofundus sedimenti</name>
    <dbReference type="NCBI Taxonomy" id="1420851"/>
    <lineage>
        <taxon>Bacteria</taxon>
        <taxon>Pseudomonadati</taxon>
        <taxon>Pseudomonadota</taxon>
        <taxon>Gammaproteobacteria</taxon>
        <taxon>Methylococcales</taxon>
        <taxon>Methylococcaceae</taxon>
        <taxon>Methyloprofundus</taxon>
    </lineage>
</organism>
<dbReference type="EC" id="2.3.1.1" evidence="8"/>
<evidence type="ECO:0000256" key="4">
    <source>
        <dbReference type="ARBA" id="ARBA00022605"/>
    </source>
</evidence>
<dbReference type="Gene3D" id="3.40.630.30">
    <property type="match status" value="1"/>
</dbReference>
<dbReference type="SUPFAM" id="SSF53633">
    <property type="entry name" value="Carbamate kinase-like"/>
    <property type="match status" value="1"/>
</dbReference>
<keyword evidence="8" id="KW-0963">Cytoplasm</keyword>
<keyword evidence="3 8" id="KW-0055">Arginine biosynthesis</keyword>
<dbReference type="Gene3D" id="3.40.1160.10">
    <property type="entry name" value="Acetylglutamate kinase-like"/>
    <property type="match status" value="1"/>
</dbReference>
<comment type="catalytic activity">
    <reaction evidence="7 8">
        <text>L-glutamate + acetyl-CoA = N-acetyl-L-glutamate + CoA + H(+)</text>
        <dbReference type="Rhea" id="RHEA:24292"/>
        <dbReference type="ChEBI" id="CHEBI:15378"/>
        <dbReference type="ChEBI" id="CHEBI:29985"/>
        <dbReference type="ChEBI" id="CHEBI:44337"/>
        <dbReference type="ChEBI" id="CHEBI:57287"/>
        <dbReference type="ChEBI" id="CHEBI:57288"/>
        <dbReference type="EC" id="2.3.1.1"/>
    </reaction>
</comment>
<dbReference type="UniPathway" id="UPA00068">
    <property type="reaction ID" value="UER00106"/>
</dbReference>
<keyword evidence="4 8" id="KW-0028">Amino-acid biosynthesis</keyword>
<dbReference type="InterPro" id="IPR000182">
    <property type="entry name" value="GNAT_dom"/>
</dbReference>
<dbReference type="NCBIfam" id="TIGR01890">
    <property type="entry name" value="N-Ac-Glu-synth"/>
    <property type="match status" value="1"/>
</dbReference>
<dbReference type="GO" id="GO:0005737">
    <property type="term" value="C:cytoplasm"/>
    <property type="evidence" value="ECO:0007669"/>
    <property type="project" value="UniProtKB-SubCell"/>
</dbReference>
<dbReference type="SUPFAM" id="SSF55729">
    <property type="entry name" value="Acyl-CoA N-acyltransferases (Nat)"/>
    <property type="match status" value="1"/>
</dbReference>
<proteinExistence type="inferred from homology"/>
<comment type="subcellular location">
    <subcellularLocation>
        <location evidence="8">Cytoplasm</location>
    </subcellularLocation>
</comment>
<reference evidence="10 11" key="1">
    <citation type="submission" date="2015-12" db="EMBL/GenBank/DDBJ databases">
        <authorList>
            <person name="Shamseldin A."/>
            <person name="Moawad H."/>
            <person name="Abd El-Rahim W.M."/>
            <person name="Sadowsky M.J."/>
        </authorList>
    </citation>
    <scope>NUCLEOTIDE SEQUENCE [LARGE SCALE GENOMIC DNA]</scope>
    <source>
        <strain evidence="10 11">WF1</strain>
    </source>
</reference>
<comment type="caution">
    <text evidence="10">The sequence shown here is derived from an EMBL/GenBank/DDBJ whole genome shotgun (WGS) entry which is preliminary data.</text>
</comment>
<dbReference type="STRING" id="1420851.AU255_11085"/>
<evidence type="ECO:0000313" key="11">
    <source>
        <dbReference type="Proteomes" id="UP000191980"/>
    </source>
</evidence>
<comment type="similarity">
    <text evidence="2 8">Belongs to the acetyltransferase family. ArgA subfamily.</text>
</comment>
<dbReference type="RefSeq" id="WP_080522936.1">
    <property type="nucleotide sequence ID" value="NZ_LPUF01000001.1"/>
</dbReference>
<comment type="miscellaneous">
    <text evidence="8">In bacteria which possess the bifunctional enzyme ornithine acetyltransferase/N-acetylglutamate synthase (ArgJ), ArgA fulfills an anaplerotic role.</text>
</comment>
<evidence type="ECO:0000256" key="3">
    <source>
        <dbReference type="ARBA" id="ARBA00022571"/>
    </source>
</evidence>
<dbReference type="CDD" id="cd04301">
    <property type="entry name" value="NAT_SF"/>
    <property type="match status" value="1"/>
</dbReference>
<evidence type="ECO:0000256" key="2">
    <source>
        <dbReference type="ARBA" id="ARBA00009145"/>
    </source>
</evidence>
<protein>
    <recommendedName>
        <fullName evidence="8">Amino-acid acetyltransferase</fullName>
        <ecNumber evidence="8">2.3.1.1</ecNumber>
    </recommendedName>
    <alternativeName>
        <fullName evidence="8">N-acetylglutamate synthase</fullName>
        <shortName evidence="8">AGS</shortName>
        <shortName evidence="8">NAGS</shortName>
    </alternativeName>
</protein>
<evidence type="ECO:0000259" key="9">
    <source>
        <dbReference type="PROSITE" id="PS51186"/>
    </source>
</evidence>
<evidence type="ECO:0000256" key="6">
    <source>
        <dbReference type="ARBA" id="ARBA00023315"/>
    </source>
</evidence>
<dbReference type="Pfam" id="PF00696">
    <property type="entry name" value="AA_kinase"/>
    <property type="match status" value="1"/>
</dbReference>
<dbReference type="GO" id="GO:0006526">
    <property type="term" value="P:L-arginine biosynthetic process"/>
    <property type="evidence" value="ECO:0007669"/>
    <property type="project" value="UniProtKB-UniRule"/>
</dbReference>
<dbReference type="EMBL" id="LPUF01000001">
    <property type="protein sequence ID" value="OQK18331.1"/>
    <property type="molecule type" value="Genomic_DNA"/>
</dbReference>
<dbReference type="PROSITE" id="PS51186">
    <property type="entry name" value="GNAT"/>
    <property type="match status" value="1"/>
</dbReference>
<dbReference type="PIRSF" id="PIRSF000423">
    <property type="entry name" value="ArgA"/>
    <property type="match status" value="1"/>
</dbReference>
<dbReference type="CDD" id="cd04237">
    <property type="entry name" value="AAK_NAGS-ABP"/>
    <property type="match status" value="1"/>
</dbReference>
<feature type="domain" description="N-acetyltransferase" evidence="9">
    <location>
        <begin position="290"/>
        <end position="432"/>
    </location>
</feature>
<dbReference type="Proteomes" id="UP000191980">
    <property type="component" value="Unassembled WGS sequence"/>
</dbReference>
<sequence>MHNFDSFVNWFRDFSPYIHAHRNSTFVIYFGGEAVLDTSFDKLIHDFALLNSLGIRLVLVHGIRPQIDQRLQKQNQQSQFHQQLRITDENALQCAKESAGLVRVEIESLLSLGVANSPMSGARIKVISGNFVTAQPIGVLEGIDYQYTGKVRRIDSAAINQQLDFGHMVLISPVGYSPSGELFNLSAEQVATEIAISLHADKLILMTEQGCQSSKTGHIAQMTSAETRIFIEHEARLAISTKCALQSAIHGCQSGVNRVHILNRHIDGALLIELFSRDGIGTLISSTEFETIRPALLSDIPGILELINPLEQQGLLIARSLEHLELNINDYIVIDRDGLIIGCTALHQIERYAGLIACLAVHPDYRKAARGNQLLEQIYSKARKNSLKQLFALSTQTMHWFKERGFQDKSFQDLPPALQKNYNHLRNAKVLNKVI</sequence>
<evidence type="ECO:0000256" key="1">
    <source>
        <dbReference type="ARBA" id="ARBA00004925"/>
    </source>
</evidence>
<dbReference type="InterPro" id="IPR010167">
    <property type="entry name" value="NH2A_AcTrfase"/>
</dbReference>
<evidence type="ECO:0000313" key="10">
    <source>
        <dbReference type="EMBL" id="OQK18331.1"/>
    </source>
</evidence>
<dbReference type="InterPro" id="IPR016181">
    <property type="entry name" value="Acyl_CoA_acyltransferase"/>
</dbReference>
<dbReference type="OrthoDB" id="9802238at2"/>
<gene>
    <name evidence="8" type="primary">argA</name>
    <name evidence="10" type="ORF">AU255_11085</name>
</gene>
<dbReference type="PANTHER" id="PTHR30602:SF12">
    <property type="entry name" value="AMINO-ACID ACETYLTRANSFERASE NAGS1, CHLOROPLASTIC-RELATED"/>
    <property type="match status" value="1"/>
</dbReference>
<dbReference type="GO" id="GO:0004042">
    <property type="term" value="F:L-glutamate N-acetyltransferase activity"/>
    <property type="evidence" value="ECO:0007669"/>
    <property type="project" value="UniProtKB-UniRule"/>
</dbReference>
<dbReference type="InterPro" id="IPR033719">
    <property type="entry name" value="NAGS_kin"/>
</dbReference>
<keyword evidence="5 8" id="KW-0808">Transferase</keyword>
<keyword evidence="11" id="KW-1185">Reference proteome</keyword>
<keyword evidence="6 8" id="KW-0012">Acyltransferase</keyword>
<dbReference type="InterPro" id="IPR036393">
    <property type="entry name" value="AceGlu_kinase-like_sf"/>
</dbReference>
<evidence type="ECO:0000256" key="7">
    <source>
        <dbReference type="ARBA" id="ARBA00048372"/>
    </source>
</evidence>
<dbReference type="NCBIfam" id="NF003641">
    <property type="entry name" value="PRK05279.1"/>
    <property type="match status" value="1"/>
</dbReference>
<dbReference type="AlphaFoldDB" id="A0A1V8M9Q7"/>
<accession>A0A1V8M9Q7</accession>
<evidence type="ECO:0000256" key="5">
    <source>
        <dbReference type="ARBA" id="ARBA00022679"/>
    </source>
</evidence>